<dbReference type="PANTHER" id="PTHR46112:SF2">
    <property type="entry name" value="XAA-PRO AMINOPEPTIDASE P-RELATED"/>
    <property type="match status" value="1"/>
</dbReference>
<keyword evidence="3" id="KW-1185">Reference proteome</keyword>
<dbReference type="EMBL" id="FQXE01000002">
    <property type="protein sequence ID" value="SHH13962.1"/>
    <property type="molecule type" value="Genomic_DNA"/>
</dbReference>
<dbReference type="OrthoDB" id="9806388at2"/>
<dbReference type="Proteomes" id="UP000184226">
    <property type="component" value="Unassembled WGS sequence"/>
</dbReference>
<gene>
    <name evidence="2" type="ORF">SAMN04488135_102291</name>
</gene>
<evidence type="ECO:0000313" key="2">
    <source>
        <dbReference type="EMBL" id="SHH13962.1"/>
    </source>
</evidence>
<dbReference type="AlphaFoldDB" id="A0A1M5QIM7"/>
<dbReference type="InterPro" id="IPR029149">
    <property type="entry name" value="Creatin/AminoP/Spt16_N"/>
</dbReference>
<organism evidence="2 3">
    <name type="scientific">Pollutimonas bauzanensis</name>
    <dbReference type="NCBI Taxonomy" id="658167"/>
    <lineage>
        <taxon>Bacteria</taxon>
        <taxon>Pseudomonadati</taxon>
        <taxon>Pseudomonadota</taxon>
        <taxon>Betaproteobacteria</taxon>
        <taxon>Burkholderiales</taxon>
        <taxon>Alcaligenaceae</taxon>
        <taxon>Pollutimonas</taxon>
    </lineage>
</organism>
<dbReference type="RefSeq" id="WP_073101932.1">
    <property type="nucleotide sequence ID" value="NZ_FQXE01000002.1"/>
</dbReference>
<dbReference type="STRING" id="658167.SAMN04488135_102291"/>
<proteinExistence type="predicted"/>
<evidence type="ECO:0000313" key="3">
    <source>
        <dbReference type="Proteomes" id="UP000184226"/>
    </source>
</evidence>
<feature type="domain" description="Peptidase M24" evidence="1">
    <location>
        <begin position="184"/>
        <end position="392"/>
    </location>
</feature>
<dbReference type="InterPro" id="IPR000994">
    <property type="entry name" value="Pept_M24"/>
</dbReference>
<accession>A0A1M5QIM7</accession>
<dbReference type="SUPFAM" id="SSF53092">
    <property type="entry name" value="Creatinase/prolidase N-terminal domain"/>
    <property type="match status" value="1"/>
</dbReference>
<reference evidence="2 3" key="1">
    <citation type="submission" date="2016-11" db="EMBL/GenBank/DDBJ databases">
        <authorList>
            <person name="Jaros S."/>
            <person name="Januszkiewicz K."/>
            <person name="Wedrychowicz H."/>
        </authorList>
    </citation>
    <scope>NUCLEOTIDE SEQUENCE [LARGE SCALE GENOMIC DNA]</scope>
    <source>
        <strain evidence="2 3">CGMCC 1.10190</strain>
    </source>
</reference>
<dbReference type="Pfam" id="PF00557">
    <property type="entry name" value="Peptidase_M24"/>
    <property type="match status" value="1"/>
</dbReference>
<dbReference type="InterPro" id="IPR050659">
    <property type="entry name" value="Peptidase_M24B"/>
</dbReference>
<dbReference type="PANTHER" id="PTHR46112">
    <property type="entry name" value="AMINOPEPTIDASE"/>
    <property type="match status" value="1"/>
</dbReference>
<dbReference type="SUPFAM" id="SSF55920">
    <property type="entry name" value="Creatinase/aminopeptidase"/>
    <property type="match status" value="1"/>
</dbReference>
<sequence length="417" mass="46448">MKYNQPHATAGWGTMAKDWERAIDYPRMVRERFERAQAAVKAAGLGGVLCFNVDNVRYVTGTHIGEWARDKFDRYALCPRDGEPYLWDPAPPAKRISSPWIAERTAAPISNMQGALPPKVGAQQDFARQIKKMLVHYGIDKEPLGIDLLELPMLRALEQEGIEVVDGQQAMLDAREVKTPDEIECLKVAASMVDGTYYDICKAIRPGARENELVAIANDRLFRLGSERVECVNSVAGPRGTPHSHTFSDRIIQPGDMIYLDIMHSFNGYRTCYYRTFVCGEPNRHQIEAYETASKWISASIDAIRPGATVEEVASVWPAAHEFGYANEDEAFLLQYGHGIGLSLWERPIISRRFQGQNTVLKEGMVFAVETWKGAADGSGAARIEEEVVVTKNGCEVITNFPSDRLISCGLPGCDVF</sequence>
<dbReference type="Gene3D" id="3.40.350.10">
    <property type="entry name" value="Creatinase/prolidase N-terminal domain"/>
    <property type="match status" value="1"/>
</dbReference>
<dbReference type="CDD" id="cd01066">
    <property type="entry name" value="APP_MetAP"/>
    <property type="match status" value="1"/>
</dbReference>
<protein>
    <submittedName>
        <fullName evidence="2">Xaa-Pro dipeptidase</fullName>
    </submittedName>
</protein>
<dbReference type="InterPro" id="IPR036005">
    <property type="entry name" value="Creatinase/aminopeptidase-like"/>
</dbReference>
<name>A0A1M5QIM7_9BURK</name>
<dbReference type="Gene3D" id="3.90.230.10">
    <property type="entry name" value="Creatinase/methionine aminopeptidase superfamily"/>
    <property type="match status" value="1"/>
</dbReference>
<evidence type="ECO:0000259" key="1">
    <source>
        <dbReference type="Pfam" id="PF00557"/>
    </source>
</evidence>